<dbReference type="PROSITE" id="PS01206">
    <property type="entry name" value="ASC"/>
    <property type="match status" value="1"/>
</dbReference>
<evidence type="ECO:0000256" key="6">
    <source>
        <dbReference type="ARBA" id="ARBA00023053"/>
    </source>
</evidence>
<dbReference type="PANTHER" id="PTHR11690">
    <property type="entry name" value="AMILORIDE-SENSITIVE SODIUM CHANNEL-RELATED"/>
    <property type="match status" value="1"/>
</dbReference>
<keyword evidence="5" id="KW-1133">Transmembrane helix</keyword>
<dbReference type="InterPro" id="IPR001873">
    <property type="entry name" value="ENaC"/>
</dbReference>
<evidence type="ECO:0000256" key="2">
    <source>
        <dbReference type="ARBA" id="ARBA00022448"/>
    </source>
</evidence>
<keyword evidence="10 11" id="KW-0407">Ion channel</keyword>
<organism evidence="12 13">
    <name type="scientific">Pomacea canaliculata</name>
    <name type="common">Golden apple snail</name>
    <dbReference type="NCBI Taxonomy" id="400727"/>
    <lineage>
        <taxon>Eukaryota</taxon>
        <taxon>Metazoa</taxon>
        <taxon>Spiralia</taxon>
        <taxon>Lophotrochozoa</taxon>
        <taxon>Mollusca</taxon>
        <taxon>Gastropoda</taxon>
        <taxon>Caenogastropoda</taxon>
        <taxon>Architaenioglossa</taxon>
        <taxon>Ampullarioidea</taxon>
        <taxon>Ampullariidae</taxon>
        <taxon>Pomacea</taxon>
    </lineage>
</organism>
<evidence type="ECO:0000256" key="8">
    <source>
        <dbReference type="ARBA" id="ARBA00023136"/>
    </source>
</evidence>
<evidence type="ECO:0000256" key="5">
    <source>
        <dbReference type="ARBA" id="ARBA00022989"/>
    </source>
</evidence>
<evidence type="ECO:0000256" key="11">
    <source>
        <dbReference type="RuleBase" id="RU000679"/>
    </source>
</evidence>
<evidence type="ECO:0000256" key="1">
    <source>
        <dbReference type="ARBA" id="ARBA00004141"/>
    </source>
</evidence>
<protein>
    <submittedName>
        <fullName evidence="12">Uncharacterized protein</fullName>
    </submittedName>
</protein>
<keyword evidence="8" id="KW-0472">Membrane</keyword>
<dbReference type="InterPro" id="IPR020903">
    <property type="entry name" value="ENaC_CS"/>
</dbReference>
<gene>
    <name evidence="12" type="ORF">C0Q70_20577</name>
</gene>
<dbReference type="STRING" id="400727.A0A2T7NFY3"/>
<comment type="similarity">
    <text evidence="11">Belongs to the amiloride-sensitive sodium channel (TC 1.A.6) family.</text>
</comment>
<keyword evidence="13" id="KW-1185">Reference proteome</keyword>
<dbReference type="Gene3D" id="1.10.287.770">
    <property type="entry name" value="YojJ-like"/>
    <property type="match status" value="1"/>
</dbReference>
<name>A0A2T7NFY3_POMCA</name>
<evidence type="ECO:0000256" key="3">
    <source>
        <dbReference type="ARBA" id="ARBA00022461"/>
    </source>
</evidence>
<dbReference type="Gene3D" id="2.60.470.10">
    <property type="entry name" value="Acid-sensing ion channels like domains"/>
    <property type="match status" value="1"/>
</dbReference>
<dbReference type="GO" id="GO:0005886">
    <property type="term" value="C:plasma membrane"/>
    <property type="evidence" value="ECO:0007669"/>
    <property type="project" value="TreeGrafter"/>
</dbReference>
<proteinExistence type="inferred from homology"/>
<keyword evidence="3 11" id="KW-0894">Sodium channel</keyword>
<dbReference type="Proteomes" id="UP000245119">
    <property type="component" value="Linkage Group LG13"/>
</dbReference>
<keyword evidence="4 11" id="KW-0812">Transmembrane</keyword>
<evidence type="ECO:0000256" key="7">
    <source>
        <dbReference type="ARBA" id="ARBA00023065"/>
    </source>
</evidence>
<keyword evidence="6" id="KW-0915">Sodium</keyword>
<evidence type="ECO:0000256" key="4">
    <source>
        <dbReference type="ARBA" id="ARBA00022692"/>
    </source>
</evidence>
<dbReference type="EMBL" id="PZQS01000013">
    <property type="protein sequence ID" value="PVD20083.1"/>
    <property type="molecule type" value="Genomic_DNA"/>
</dbReference>
<dbReference type="Pfam" id="PF00858">
    <property type="entry name" value="ASC"/>
    <property type="match status" value="1"/>
</dbReference>
<dbReference type="PRINTS" id="PR01078">
    <property type="entry name" value="AMINACHANNEL"/>
</dbReference>
<evidence type="ECO:0000313" key="12">
    <source>
        <dbReference type="EMBL" id="PVD20083.1"/>
    </source>
</evidence>
<evidence type="ECO:0000256" key="10">
    <source>
        <dbReference type="ARBA" id="ARBA00023303"/>
    </source>
</evidence>
<reference evidence="12 13" key="1">
    <citation type="submission" date="2018-04" db="EMBL/GenBank/DDBJ databases">
        <title>The genome of golden apple snail Pomacea canaliculata provides insight into stress tolerance and invasive adaptation.</title>
        <authorList>
            <person name="Liu C."/>
            <person name="Liu B."/>
            <person name="Ren Y."/>
            <person name="Zhang Y."/>
            <person name="Wang H."/>
            <person name="Li S."/>
            <person name="Jiang F."/>
            <person name="Yin L."/>
            <person name="Zhang G."/>
            <person name="Qian W."/>
            <person name="Fan W."/>
        </authorList>
    </citation>
    <scope>NUCLEOTIDE SEQUENCE [LARGE SCALE GENOMIC DNA]</scope>
    <source>
        <strain evidence="12">SZHN2017</strain>
        <tissue evidence="12">Muscle</tissue>
    </source>
</reference>
<keyword evidence="9 11" id="KW-0739">Sodium transport</keyword>
<comment type="subcellular location">
    <subcellularLocation>
        <location evidence="1">Membrane</location>
        <topology evidence="1">Multi-pass membrane protein</topology>
    </subcellularLocation>
</comment>
<dbReference type="OrthoDB" id="6123900at2759"/>
<accession>A0A2T7NFY3</accession>
<evidence type="ECO:0000313" key="13">
    <source>
        <dbReference type="Proteomes" id="UP000245119"/>
    </source>
</evidence>
<keyword evidence="2 11" id="KW-0813">Transport</keyword>
<evidence type="ECO:0000256" key="9">
    <source>
        <dbReference type="ARBA" id="ARBA00023201"/>
    </source>
</evidence>
<dbReference type="AlphaFoldDB" id="A0A2T7NFY3"/>
<comment type="caution">
    <text evidence="12">The sequence shown here is derived from an EMBL/GenBank/DDBJ whole genome shotgun (WGS) entry which is preliminary data.</text>
</comment>
<dbReference type="GO" id="GO:0015280">
    <property type="term" value="F:ligand-gated sodium channel activity"/>
    <property type="evidence" value="ECO:0007669"/>
    <property type="project" value="TreeGrafter"/>
</dbReference>
<keyword evidence="7 11" id="KW-0406">Ion transport</keyword>
<sequence>MGLCYSFNVDGSLVARQAGRSYGLKVTLDAQQADYLRSMDQYYGAGFRVMVHAPGVPPILSEKGVAVSAGHHNFLAIDIKQLVNAEPSISNCGSKAMKYYTSGYSTEACRIECRTDYVIDRCGCRDLYMPNKNLRICDPPEFYLCIFPTLDEYLLGNNVCEDTCPDPCSETIYHVTPSSNPFSDNFLQEFSDLKGRNISYWSKNLVHIEIYLTSMTYEKVEKQLGYTLLQLFCDVGGAFGLLLGASLLTILEIIDFFVCQVSSVPAAKTTTKVSKVKVKPIDP</sequence>